<reference evidence="2" key="1">
    <citation type="submission" date="2022-06" db="EMBL/GenBank/DDBJ databases">
        <title>Isolation and Genomics of Futiania mangrovii gen. nov., sp. nov., a Rare and Metabolically-versatile member in the Class Alphaproteobacteria.</title>
        <authorList>
            <person name="Liu L."/>
            <person name="Huang W.-C."/>
            <person name="Pan J."/>
            <person name="Li J."/>
            <person name="Huang Y."/>
            <person name="Du H."/>
            <person name="Liu Y."/>
            <person name="Li M."/>
        </authorList>
    </citation>
    <scope>NUCLEOTIDE SEQUENCE</scope>
    <source>
        <strain evidence="2">FT118</strain>
    </source>
</reference>
<evidence type="ECO:0000313" key="2">
    <source>
        <dbReference type="EMBL" id="MCP1335788.1"/>
    </source>
</evidence>
<protein>
    <recommendedName>
        <fullName evidence="4">Secreted protein</fullName>
    </recommendedName>
</protein>
<feature type="signal peptide" evidence="1">
    <location>
        <begin position="1"/>
        <end position="24"/>
    </location>
</feature>
<accession>A0A9J6P885</accession>
<organism evidence="2 3">
    <name type="scientific">Futiania mangrovi</name>
    <dbReference type="NCBI Taxonomy" id="2959716"/>
    <lineage>
        <taxon>Bacteria</taxon>
        <taxon>Pseudomonadati</taxon>
        <taxon>Pseudomonadota</taxon>
        <taxon>Alphaproteobacteria</taxon>
        <taxon>Futianiales</taxon>
        <taxon>Futianiaceae</taxon>
        <taxon>Futiania</taxon>
    </lineage>
</organism>
<sequence>MTRTLATLLVAAGFATAAAGTALAQADTRTMIMSPPVLSPQDCFGPNLNRMSRERFERHMNRLPPERRAPCMQMWERRDEAVRDWRREHRMQRQQEMRRRM</sequence>
<dbReference type="EMBL" id="JAMZFT010000001">
    <property type="protein sequence ID" value="MCP1335788.1"/>
    <property type="molecule type" value="Genomic_DNA"/>
</dbReference>
<feature type="chain" id="PRO_5039925813" description="Secreted protein" evidence="1">
    <location>
        <begin position="25"/>
        <end position="101"/>
    </location>
</feature>
<proteinExistence type="predicted"/>
<evidence type="ECO:0008006" key="4">
    <source>
        <dbReference type="Google" id="ProtNLM"/>
    </source>
</evidence>
<evidence type="ECO:0000313" key="3">
    <source>
        <dbReference type="Proteomes" id="UP001055804"/>
    </source>
</evidence>
<comment type="caution">
    <text evidence="2">The sequence shown here is derived from an EMBL/GenBank/DDBJ whole genome shotgun (WGS) entry which is preliminary data.</text>
</comment>
<name>A0A9J6P885_9PROT</name>
<dbReference type="Proteomes" id="UP001055804">
    <property type="component" value="Unassembled WGS sequence"/>
</dbReference>
<dbReference type="AlphaFoldDB" id="A0A9J6P885"/>
<keyword evidence="1" id="KW-0732">Signal</keyword>
<evidence type="ECO:0000256" key="1">
    <source>
        <dbReference type="SAM" id="SignalP"/>
    </source>
</evidence>
<gene>
    <name evidence="2" type="ORF">NJQ99_05145</name>
</gene>
<keyword evidence="3" id="KW-1185">Reference proteome</keyword>
<dbReference type="RefSeq" id="WP_269331719.1">
    <property type="nucleotide sequence ID" value="NZ_JAMZFT010000001.1"/>
</dbReference>